<organism evidence="1 2">
    <name type="scientific">Sinocyclocheilus grahami</name>
    <name type="common">Dianchi golden-line fish</name>
    <name type="synonym">Barbus grahami</name>
    <dbReference type="NCBI Taxonomy" id="75366"/>
    <lineage>
        <taxon>Eukaryota</taxon>
        <taxon>Metazoa</taxon>
        <taxon>Chordata</taxon>
        <taxon>Craniata</taxon>
        <taxon>Vertebrata</taxon>
        <taxon>Euteleostomi</taxon>
        <taxon>Actinopterygii</taxon>
        <taxon>Neopterygii</taxon>
        <taxon>Teleostei</taxon>
        <taxon>Ostariophysi</taxon>
        <taxon>Cypriniformes</taxon>
        <taxon>Cyprinidae</taxon>
        <taxon>Cyprininae</taxon>
        <taxon>Sinocyclocheilus</taxon>
    </lineage>
</organism>
<reference evidence="1" key="1">
    <citation type="submission" date="2025-08" db="UniProtKB">
        <authorList>
            <consortium name="Ensembl"/>
        </authorList>
    </citation>
    <scope>IDENTIFICATION</scope>
</reference>
<dbReference type="AlphaFoldDB" id="A0A672QQ10"/>
<evidence type="ECO:0000313" key="2">
    <source>
        <dbReference type="Proteomes" id="UP000472262"/>
    </source>
</evidence>
<evidence type="ECO:0008006" key="3">
    <source>
        <dbReference type="Google" id="ProtNLM"/>
    </source>
</evidence>
<dbReference type="Gene3D" id="2.30.30.850">
    <property type="match status" value="1"/>
</dbReference>
<reference evidence="1" key="2">
    <citation type="submission" date="2025-09" db="UniProtKB">
        <authorList>
            <consortium name="Ensembl"/>
        </authorList>
    </citation>
    <scope>IDENTIFICATION</scope>
</reference>
<keyword evidence="2" id="KW-1185">Reference proteome</keyword>
<name>A0A672QQ10_SINGR</name>
<sequence length="126" mass="14406">MVVSLFLPLPAEKPTHSFAPGQQVLIKCLKPPKLGEPKYLGPATVIAVTRTGVLTDFQPQWIHASRLKAAPEDRRGSVHHICSWIDFEELREESRCGREENIVLLKWKSIFCTYKLRNIITELLTR</sequence>
<protein>
    <recommendedName>
        <fullName evidence="3">Murine leukemia virus integrase C-terminal domain-containing protein</fullName>
    </recommendedName>
</protein>
<accession>A0A672QQ10</accession>
<dbReference type="InParanoid" id="A0A672QQ10"/>
<dbReference type="Proteomes" id="UP000472262">
    <property type="component" value="Unassembled WGS sequence"/>
</dbReference>
<evidence type="ECO:0000313" key="1">
    <source>
        <dbReference type="Ensembl" id="ENSSGRP00000078113.1"/>
    </source>
</evidence>
<dbReference type="Ensembl" id="ENSSGRT00000083167.1">
    <property type="protein sequence ID" value="ENSSGRP00000078113.1"/>
    <property type="gene ID" value="ENSSGRG00000039561.1"/>
</dbReference>
<proteinExistence type="predicted"/>